<keyword evidence="10" id="KW-0333">Golgi apparatus</keyword>
<evidence type="ECO:0000256" key="6">
    <source>
        <dbReference type="ARBA" id="ARBA00022723"/>
    </source>
</evidence>
<keyword evidence="9" id="KW-1133">Transmembrane helix</keyword>
<evidence type="ECO:0000256" key="3">
    <source>
        <dbReference type="ARBA" id="ARBA00022676"/>
    </source>
</evidence>
<dbReference type="PANTHER" id="PTHR46025">
    <property type="entry name" value="XYLOSYLTRANSFERASE OXT"/>
    <property type="match status" value="1"/>
</dbReference>
<dbReference type="GO" id="GO:0016020">
    <property type="term" value="C:membrane"/>
    <property type="evidence" value="ECO:0007669"/>
    <property type="project" value="InterPro"/>
</dbReference>
<reference evidence="15 16" key="1">
    <citation type="submission" date="2011-03" db="EMBL/GenBank/DDBJ databases">
        <title>The Genome Sequence of Gemella haemolysans M341.</title>
        <authorList>
            <consortium name="The Broad Institute Genome Sequencing Platform"/>
            <consortium name="The Broad Institute Genome Sequencing Center for Infectious Disease"/>
            <person name="Earl A."/>
            <person name="Ward D."/>
            <person name="Feldgarden M."/>
            <person name="Gevers D."/>
            <person name="Sibley C.D."/>
            <person name="Field T.R."/>
            <person name="Grinwis M."/>
            <person name="Eshaghurshan C.S."/>
            <person name="Surette M.G."/>
            <person name="Young S.K."/>
            <person name="Zeng Q."/>
            <person name="Gargeya S."/>
            <person name="Fitzgerald M."/>
            <person name="Haas B."/>
            <person name="Abouelleil A."/>
            <person name="Alvarado L."/>
            <person name="Arachchi H.M."/>
            <person name="Berlin A."/>
            <person name="Brown A."/>
            <person name="Chapman S.B."/>
            <person name="Chen Z."/>
            <person name="Dunbar C."/>
            <person name="Freedman E."/>
            <person name="Gearin G."/>
            <person name="Gellesch M."/>
            <person name="Goldberg J."/>
            <person name="Griggs A."/>
            <person name="Gujja S."/>
            <person name="Heilman E.R."/>
            <person name="Heiman D."/>
            <person name="Howarth C."/>
            <person name="Larson L."/>
            <person name="Lui A."/>
            <person name="MacDonald P.J.P."/>
            <person name="Mehta T."/>
            <person name="Montmayeur A."/>
            <person name="Murphy C."/>
            <person name="Neiman D."/>
            <person name="Pearson M."/>
            <person name="Priest M."/>
            <person name="Roberts A."/>
            <person name="Saif S."/>
            <person name="Shea T."/>
            <person name="Shenoy N."/>
            <person name="Sisk P."/>
            <person name="Stolte C."/>
            <person name="Sykes S."/>
            <person name="White J."/>
            <person name="Yandava C."/>
            <person name="Wortman J."/>
            <person name="Nusbaum C."/>
            <person name="Birren B."/>
        </authorList>
    </citation>
    <scope>NUCLEOTIDE SEQUENCE [LARGE SCALE GENOMIC DNA]</scope>
    <source>
        <strain evidence="15 16">M341</strain>
    </source>
</reference>
<dbReference type="EMBL" id="ACRO01000037">
    <property type="protein sequence ID" value="EGF86768.1"/>
    <property type="molecule type" value="Genomic_DNA"/>
</dbReference>
<dbReference type="InterPro" id="IPR003406">
    <property type="entry name" value="Glyco_trans_14"/>
</dbReference>
<evidence type="ECO:0000256" key="1">
    <source>
        <dbReference type="ARBA" id="ARBA00004323"/>
    </source>
</evidence>
<comment type="caution">
    <text evidence="15">The sequence shown here is derived from an EMBL/GenBank/DDBJ whole genome shotgun (WGS) entry which is preliminary data.</text>
</comment>
<accession>A0AA87DUR4</accession>
<evidence type="ECO:0000256" key="10">
    <source>
        <dbReference type="ARBA" id="ARBA00023034"/>
    </source>
</evidence>
<dbReference type="GO" id="GO:0046872">
    <property type="term" value="F:metal ion binding"/>
    <property type="evidence" value="ECO:0007669"/>
    <property type="project" value="UniProtKB-KW"/>
</dbReference>
<dbReference type="PANTHER" id="PTHR46025:SF3">
    <property type="entry name" value="XYLOSYLTRANSFERASE OXT"/>
    <property type="match status" value="1"/>
</dbReference>
<keyword evidence="12" id="KW-1015">Disulfide bond</keyword>
<evidence type="ECO:0000256" key="5">
    <source>
        <dbReference type="ARBA" id="ARBA00022692"/>
    </source>
</evidence>
<gene>
    <name evidence="15" type="ORF">HMPREF0428_01565</name>
</gene>
<protein>
    <recommendedName>
        <fullName evidence="14">Peptide O-xylosyltransferase</fullName>
    </recommendedName>
</protein>
<keyword evidence="11" id="KW-0472">Membrane</keyword>
<keyword evidence="7" id="KW-0256">Endoplasmic reticulum</keyword>
<evidence type="ECO:0000256" key="11">
    <source>
        <dbReference type="ARBA" id="ARBA00023136"/>
    </source>
</evidence>
<dbReference type="GO" id="GO:0015012">
    <property type="term" value="P:heparan sulfate proteoglycan biosynthetic process"/>
    <property type="evidence" value="ECO:0007669"/>
    <property type="project" value="TreeGrafter"/>
</dbReference>
<organism evidence="15 16">
    <name type="scientific">Gemella haemolysans M341</name>
    <dbReference type="NCBI Taxonomy" id="562981"/>
    <lineage>
        <taxon>Bacteria</taxon>
        <taxon>Bacillati</taxon>
        <taxon>Bacillota</taxon>
        <taxon>Bacilli</taxon>
        <taxon>Bacillales</taxon>
        <taxon>Gemellaceae</taxon>
        <taxon>Gemella</taxon>
    </lineage>
</organism>
<keyword evidence="3" id="KW-0328">Glycosyltransferase</keyword>
<sequence>MKQAYLIIAHNKIEQLKFLVSLLDYEKNDIYILFDKKAQIDRELKEQIESVVKKSTLYFTKEIPIYWGDYSLVEAELELFTTALKNNDYSMYHLLSGVDLPLDTAENIYNFFDERKDYNFLTMVSDDLFEKNKIYERVSFKYLAPHLSSRSINNKILKKGLNIYRRFEIELQRMLKIDSFKKYNIDLKYASNWCSLNHKAVQVLVREQEFIKRVFKKTRVNDELFIPTILEKNDLLNSVYSLKPTNDEPTDFQGNLRYINWWDGSPYTWTDSDEDVEQLKYGKKQGHLFSRKFDIDKYPKMKEIVLEIINLKIEGE</sequence>
<dbReference type="Pfam" id="PF02485">
    <property type="entry name" value="Branch"/>
    <property type="match status" value="1"/>
</dbReference>
<evidence type="ECO:0000256" key="2">
    <source>
        <dbReference type="ARBA" id="ARBA00004648"/>
    </source>
</evidence>
<evidence type="ECO:0000256" key="14">
    <source>
        <dbReference type="ARBA" id="ARBA00042865"/>
    </source>
</evidence>
<evidence type="ECO:0000256" key="13">
    <source>
        <dbReference type="ARBA" id="ARBA00023180"/>
    </source>
</evidence>
<keyword evidence="13" id="KW-0325">Glycoprotein</keyword>
<dbReference type="Proteomes" id="UP000004773">
    <property type="component" value="Unassembled WGS sequence"/>
</dbReference>
<evidence type="ECO:0000256" key="4">
    <source>
        <dbReference type="ARBA" id="ARBA00022679"/>
    </source>
</evidence>
<evidence type="ECO:0000256" key="7">
    <source>
        <dbReference type="ARBA" id="ARBA00022824"/>
    </source>
</evidence>
<evidence type="ECO:0000256" key="9">
    <source>
        <dbReference type="ARBA" id="ARBA00022989"/>
    </source>
</evidence>
<keyword evidence="5" id="KW-0812">Transmembrane</keyword>
<evidence type="ECO:0000256" key="12">
    <source>
        <dbReference type="ARBA" id="ARBA00023157"/>
    </source>
</evidence>
<dbReference type="AlphaFoldDB" id="A0AA87DUR4"/>
<comment type="subcellular location">
    <subcellularLocation>
        <location evidence="2">Endoplasmic reticulum membrane</location>
        <topology evidence="2">Single-pass type II membrane protein</topology>
    </subcellularLocation>
    <subcellularLocation>
        <location evidence="1">Golgi apparatus membrane</location>
        <topology evidence="1">Single-pass type II membrane protein</topology>
    </subcellularLocation>
</comment>
<dbReference type="GO" id="GO:0050650">
    <property type="term" value="P:chondroitin sulfate proteoglycan biosynthetic process"/>
    <property type="evidence" value="ECO:0007669"/>
    <property type="project" value="TreeGrafter"/>
</dbReference>
<name>A0AA87DUR4_9BACL</name>
<evidence type="ECO:0000256" key="8">
    <source>
        <dbReference type="ARBA" id="ARBA00022968"/>
    </source>
</evidence>
<keyword evidence="4" id="KW-0808">Transferase</keyword>
<dbReference type="GO" id="GO:0030158">
    <property type="term" value="F:protein xylosyltransferase activity"/>
    <property type="evidence" value="ECO:0007669"/>
    <property type="project" value="InterPro"/>
</dbReference>
<evidence type="ECO:0000313" key="16">
    <source>
        <dbReference type="Proteomes" id="UP000004773"/>
    </source>
</evidence>
<keyword evidence="6" id="KW-0479">Metal-binding</keyword>
<dbReference type="InterPro" id="IPR043538">
    <property type="entry name" value="XYLT"/>
</dbReference>
<evidence type="ECO:0000313" key="15">
    <source>
        <dbReference type="EMBL" id="EGF86768.1"/>
    </source>
</evidence>
<proteinExistence type="predicted"/>
<dbReference type="RefSeq" id="WP_003147712.1">
    <property type="nucleotide sequence ID" value="NZ_GL883585.1"/>
</dbReference>
<keyword evidence="8" id="KW-0735">Signal-anchor</keyword>